<dbReference type="InterPro" id="IPR032720">
    <property type="entry name" value="Cys_rich_CWC"/>
</dbReference>
<dbReference type="OrthoDB" id="9800168at2"/>
<dbReference type="RefSeq" id="WP_111061328.1">
    <property type="nucleotide sequence ID" value="NZ_JBHUCU010000007.1"/>
</dbReference>
<proteinExistence type="predicted"/>
<organism evidence="1 2">
    <name type="scientific">Putridiphycobacter roseus</name>
    <dbReference type="NCBI Taxonomy" id="2219161"/>
    <lineage>
        <taxon>Bacteria</taxon>
        <taxon>Pseudomonadati</taxon>
        <taxon>Bacteroidota</taxon>
        <taxon>Flavobacteriia</taxon>
        <taxon>Flavobacteriales</taxon>
        <taxon>Crocinitomicaceae</taxon>
        <taxon>Putridiphycobacter</taxon>
    </lineage>
</organism>
<reference evidence="1 2" key="1">
    <citation type="submission" date="2018-06" db="EMBL/GenBank/DDBJ databases">
        <title>The draft genome sequence of Crocinitomix sp. SM1701.</title>
        <authorList>
            <person name="Zhang X."/>
        </authorList>
    </citation>
    <scope>NUCLEOTIDE SEQUENCE [LARGE SCALE GENOMIC DNA]</scope>
    <source>
        <strain evidence="1 2">SM1701</strain>
    </source>
</reference>
<name>A0A2W1NUJ0_9FLAO</name>
<evidence type="ECO:0000313" key="2">
    <source>
        <dbReference type="Proteomes" id="UP000249248"/>
    </source>
</evidence>
<accession>A0A2W1NUJ0</accession>
<dbReference type="Proteomes" id="UP000249248">
    <property type="component" value="Unassembled WGS sequence"/>
</dbReference>
<evidence type="ECO:0008006" key="3">
    <source>
        <dbReference type="Google" id="ProtNLM"/>
    </source>
</evidence>
<protein>
    <recommendedName>
        <fullName evidence="3">Cysteine-rich CWC family protein</fullName>
    </recommendedName>
</protein>
<comment type="caution">
    <text evidence="1">The sequence shown here is derived from an EMBL/GenBank/DDBJ whole genome shotgun (WGS) entry which is preliminary data.</text>
</comment>
<gene>
    <name evidence="1" type="ORF">DNU06_00925</name>
</gene>
<dbReference type="EMBL" id="QKSB01000001">
    <property type="protein sequence ID" value="PZE18428.1"/>
    <property type="molecule type" value="Genomic_DNA"/>
</dbReference>
<keyword evidence="2" id="KW-1185">Reference proteome</keyword>
<dbReference type="AlphaFoldDB" id="A0A2W1NUJ0"/>
<evidence type="ECO:0000313" key="1">
    <source>
        <dbReference type="EMBL" id="PZE18428.1"/>
    </source>
</evidence>
<sequence length="62" mass="7122">MLKNCAKCDQSFECKASNIDACHCNTIKLNKWQLNYIHEKYNNCLCNACLKEMLQIGPVQVV</sequence>
<dbReference type="Pfam" id="PF14375">
    <property type="entry name" value="Cys_rich_CWC"/>
    <property type="match status" value="1"/>
</dbReference>